<dbReference type="Pfam" id="PF09515">
    <property type="entry name" value="Thia_YuaJ"/>
    <property type="match status" value="1"/>
</dbReference>
<dbReference type="GO" id="GO:0015234">
    <property type="term" value="F:thiamine transmembrane transporter activity"/>
    <property type="evidence" value="ECO:0007669"/>
    <property type="project" value="InterPro"/>
</dbReference>
<protein>
    <submittedName>
        <fullName evidence="2">Energy-coupled thiamine transporter ThiT</fullName>
    </submittedName>
</protein>
<reference evidence="2" key="1">
    <citation type="submission" date="2020-08" db="EMBL/GenBank/DDBJ databases">
        <title>Genome public.</title>
        <authorList>
            <person name="Liu C."/>
            <person name="Sun Q."/>
        </authorList>
    </citation>
    <scope>NUCLEOTIDE SEQUENCE</scope>
    <source>
        <strain evidence="2">H8</strain>
    </source>
</reference>
<dbReference type="AlphaFoldDB" id="A0A926HV71"/>
<sequence length="186" mass="20269">MKIETKKLTLSAVMIALSAVLSLVKVYELPLGGSITLLSMLPVAVIAICYGTKWGLFCSTLYAFVQIALDAGKLMGYGMTAGTWAGCLMFDYIIAFGALGLAGLFRKKGTIGMCAGITLALVIRFISHFISGSIVFSVFCPEGWNVFFYSFCYNGSYMLPELIITIIGAVLLFRIPQVRKLIEEKQ</sequence>
<keyword evidence="1" id="KW-0812">Transmembrane</keyword>
<gene>
    <name evidence="2" type="ORF">H8698_10150</name>
</gene>
<feature type="transmembrane region" description="Helical" evidence="1">
    <location>
        <begin position="117"/>
        <end position="137"/>
    </location>
</feature>
<evidence type="ECO:0000313" key="2">
    <source>
        <dbReference type="EMBL" id="MBC8541337.1"/>
    </source>
</evidence>
<dbReference type="InterPro" id="IPR012651">
    <property type="entry name" value="Thia_Transptr_ThiT"/>
</dbReference>
<feature type="transmembrane region" description="Helical" evidence="1">
    <location>
        <begin position="157"/>
        <end position="175"/>
    </location>
</feature>
<dbReference type="EMBL" id="JACRSU010000003">
    <property type="protein sequence ID" value="MBC8541337.1"/>
    <property type="molecule type" value="Genomic_DNA"/>
</dbReference>
<dbReference type="Proteomes" id="UP000611762">
    <property type="component" value="Unassembled WGS sequence"/>
</dbReference>
<comment type="caution">
    <text evidence="2">The sequence shown here is derived from an EMBL/GenBank/DDBJ whole genome shotgun (WGS) entry which is preliminary data.</text>
</comment>
<accession>A0A926HV71</accession>
<dbReference type="GO" id="GO:0005886">
    <property type="term" value="C:plasma membrane"/>
    <property type="evidence" value="ECO:0007669"/>
    <property type="project" value="InterPro"/>
</dbReference>
<evidence type="ECO:0000256" key="1">
    <source>
        <dbReference type="SAM" id="Phobius"/>
    </source>
</evidence>
<dbReference type="RefSeq" id="WP_249313384.1">
    <property type="nucleotide sequence ID" value="NZ_JACRSU010000003.1"/>
</dbReference>
<evidence type="ECO:0000313" key="3">
    <source>
        <dbReference type="Proteomes" id="UP000611762"/>
    </source>
</evidence>
<name>A0A926HV71_9FIRM</name>
<proteinExistence type="predicted"/>
<keyword evidence="1" id="KW-0472">Membrane</keyword>
<feature type="transmembrane region" description="Helical" evidence="1">
    <location>
        <begin position="83"/>
        <end position="105"/>
    </location>
</feature>
<keyword evidence="3" id="KW-1185">Reference proteome</keyword>
<keyword evidence="1" id="KW-1133">Transmembrane helix</keyword>
<organism evidence="2 3">
    <name type="scientific">Congzhengia minquanensis</name>
    <dbReference type="NCBI Taxonomy" id="2763657"/>
    <lineage>
        <taxon>Bacteria</taxon>
        <taxon>Bacillati</taxon>
        <taxon>Bacillota</taxon>
        <taxon>Clostridia</taxon>
        <taxon>Eubacteriales</taxon>
        <taxon>Oscillospiraceae</taxon>
        <taxon>Congzhengia</taxon>
    </lineage>
</organism>
<dbReference type="Gene3D" id="1.10.1760.20">
    <property type="match status" value="1"/>
</dbReference>